<dbReference type="Proteomes" id="UP000006377">
    <property type="component" value="Chromosome"/>
</dbReference>
<proteinExistence type="predicted"/>
<evidence type="ECO:0000259" key="1">
    <source>
        <dbReference type="Pfam" id="PF12728"/>
    </source>
</evidence>
<dbReference type="SUPFAM" id="SSF46955">
    <property type="entry name" value="Putative DNA-binding domain"/>
    <property type="match status" value="1"/>
</dbReference>
<feature type="domain" description="Helix-turn-helix" evidence="1">
    <location>
        <begin position="63"/>
        <end position="111"/>
    </location>
</feature>
<dbReference type="AlphaFoldDB" id="A7HZ18"/>
<protein>
    <submittedName>
        <fullName evidence="2">Phage transcriptional regulator, AlpA</fullName>
    </submittedName>
</protein>
<dbReference type="EMBL" id="CP000774">
    <property type="protein sequence ID" value="ABS65151.1"/>
    <property type="molecule type" value="Genomic_DNA"/>
</dbReference>
<evidence type="ECO:0000313" key="2">
    <source>
        <dbReference type="EMBL" id="ABS65151.1"/>
    </source>
</evidence>
<dbReference type="STRING" id="402881.Plav_3553"/>
<gene>
    <name evidence="2" type="ordered locus">Plav_3553</name>
</gene>
<dbReference type="KEGG" id="pla:Plav_3553"/>
<dbReference type="Pfam" id="PF12728">
    <property type="entry name" value="HTH_17"/>
    <property type="match status" value="1"/>
</dbReference>
<organism evidence="2 3">
    <name type="scientific">Parvibaculum lavamentivorans (strain DS-1 / DSM 13023 / NCIMB 13966)</name>
    <dbReference type="NCBI Taxonomy" id="402881"/>
    <lineage>
        <taxon>Bacteria</taxon>
        <taxon>Pseudomonadati</taxon>
        <taxon>Pseudomonadota</taxon>
        <taxon>Alphaproteobacteria</taxon>
        <taxon>Hyphomicrobiales</taxon>
        <taxon>Parvibaculaceae</taxon>
        <taxon>Parvibaculum</taxon>
    </lineage>
</organism>
<sequence length="126" mass="14182">MSVSGASMRHYARLSGSTAIGDDENHHLIAFLACRFLPTYASVTQNNYQQAGNPMIEQSDEILTIEEVATYLKAGRRTVYRLAANGQLPAFKLGGVWRFRRAELERWIAARIGEQDEKPKPDEGRQ</sequence>
<dbReference type="GO" id="GO:0003677">
    <property type="term" value="F:DNA binding"/>
    <property type="evidence" value="ECO:0007669"/>
    <property type="project" value="InterPro"/>
</dbReference>
<accession>A7HZ18</accession>
<dbReference type="InterPro" id="IPR010093">
    <property type="entry name" value="SinI_DNA-bd"/>
</dbReference>
<dbReference type="InterPro" id="IPR009061">
    <property type="entry name" value="DNA-bd_dom_put_sf"/>
</dbReference>
<name>A7HZ18_PARL1</name>
<dbReference type="InterPro" id="IPR041657">
    <property type="entry name" value="HTH_17"/>
</dbReference>
<dbReference type="HOGENOM" id="CLU_1979412_0_0_5"/>
<keyword evidence="3" id="KW-1185">Reference proteome</keyword>
<dbReference type="eggNOG" id="COG3311">
    <property type="taxonomic scope" value="Bacteria"/>
</dbReference>
<dbReference type="NCBIfam" id="TIGR01764">
    <property type="entry name" value="excise"/>
    <property type="match status" value="1"/>
</dbReference>
<reference evidence="2 3" key="1">
    <citation type="journal article" date="2011" name="Stand. Genomic Sci.">
        <title>Complete genome sequence of Parvibaculum lavamentivorans type strain (DS-1(T)).</title>
        <authorList>
            <person name="Schleheck D."/>
            <person name="Weiss M."/>
            <person name="Pitluck S."/>
            <person name="Bruce D."/>
            <person name="Land M.L."/>
            <person name="Han S."/>
            <person name="Saunders E."/>
            <person name="Tapia R."/>
            <person name="Detter C."/>
            <person name="Brettin T."/>
            <person name="Han J."/>
            <person name="Woyke T."/>
            <person name="Goodwin L."/>
            <person name="Pennacchio L."/>
            <person name="Nolan M."/>
            <person name="Cook A.M."/>
            <person name="Kjelleberg S."/>
            <person name="Thomas T."/>
        </authorList>
    </citation>
    <scope>NUCLEOTIDE SEQUENCE [LARGE SCALE GENOMIC DNA]</scope>
    <source>
        <strain evidence="3">DS-1 / DSM 13023 / NCIMB 13966</strain>
    </source>
</reference>
<evidence type="ECO:0000313" key="3">
    <source>
        <dbReference type="Proteomes" id="UP000006377"/>
    </source>
</evidence>